<keyword evidence="4" id="KW-1185">Reference proteome</keyword>
<dbReference type="InterPro" id="IPR027417">
    <property type="entry name" value="P-loop_NTPase"/>
</dbReference>
<gene>
    <name evidence="3" type="ORF">CLV30_10437</name>
</gene>
<dbReference type="EMBL" id="PYGE01000004">
    <property type="protein sequence ID" value="PSL05174.1"/>
    <property type="molecule type" value="Genomic_DNA"/>
</dbReference>
<evidence type="ECO:0000256" key="1">
    <source>
        <dbReference type="ARBA" id="ARBA00008558"/>
    </source>
</evidence>
<dbReference type="GO" id="GO:0016853">
    <property type="term" value="F:isomerase activity"/>
    <property type="evidence" value="ECO:0007669"/>
    <property type="project" value="UniProtKB-KW"/>
</dbReference>
<dbReference type="Gene3D" id="1.50.10.10">
    <property type="match status" value="1"/>
</dbReference>
<reference evidence="3 4" key="1">
    <citation type="submission" date="2018-03" db="EMBL/GenBank/DDBJ databases">
        <title>Genomic Encyclopedia of Archaeal and Bacterial Type Strains, Phase II (KMG-II): from individual species to whole genera.</title>
        <authorList>
            <person name="Goeker M."/>
        </authorList>
    </citation>
    <scope>NUCLEOTIDE SEQUENCE [LARGE SCALE GENOMIC DNA]</scope>
    <source>
        <strain evidence="3 4">DSM 45211</strain>
    </source>
</reference>
<protein>
    <submittedName>
        <fullName evidence="3">N-acylglucosamine 2-epimerase</fullName>
    </submittedName>
</protein>
<dbReference type="GO" id="GO:0005975">
    <property type="term" value="P:carbohydrate metabolic process"/>
    <property type="evidence" value="ECO:0007669"/>
    <property type="project" value="InterPro"/>
</dbReference>
<dbReference type="InterPro" id="IPR010819">
    <property type="entry name" value="AGE/CE"/>
</dbReference>
<organism evidence="3 4">
    <name type="scientific">Haloactinopolyspora alba</name>
    <dbReference type="NCBI Taxonomy" id="648780"/>
    <lineage>
        <taxon>Bacteria</taxon>
        <taxon>Bacillati</taxon>
        <taxon>Actinomycetota</taxon>
        <taxon>Actinomycetes</taxon>
        <taxon>Jiangellales</taxon>
        <taxon>Jiangellaceae</taxon>
        <taxon>Haloactinopolyspora</taxon>
    </lineage>
</organism>
<evidence type="ECO:0000256" key="2">
    <source>
        <dbReference type="ARBA" id="ARBA00023235"/>
    </source>
</evidence>
<dbReference type="SUPFAM" id="SSF52540">
    <property type="entry name" value="P-loop containing nucleoside triphosphate hydrolases"/>
    <property type="match status" value="1"/>
</dbReference>
<name>A0A2P8E6T6_9ACTN</name>
<dbReference type="Pfam" id="PF07221">
    <property type="entry name" value="GlcNAc_2-epim"/>
    <property type="match status" value="1"/>
</dbReference>
<accession>A0A2P8E6T6</accession>
<dbReference type="SUPFAM" id="SSF48208">
    <property type="entry name" value="Six-hairpin glycosidases"/>
    <property type="match status" value="1"/>
</dbReference>
<dbReference type="PANTHER" id="PTHR10285">
    <property type="entry name" value="URIDINE KINASE"/>
    <property type="match status" value="1"/>
</dbReference>
<keyword evidence="2" id="KW-0413">Isomerase</keyword>
<dbReference type="InterPro" id="IPR012341">
    <property type="entry name" value="6hp_glycosidase-like_sf"/>
</dbReference>
<comment type="caution">
    <text evidence="3">The sequence shown here is derived from an EMBL/GenBank/DDBJ whole genome shotgun (WGS) entry which is preliminary data.</text>
</comment>
<dbReference type="NCBIfam" id="NF006743">
    <property type="entry name" value="PRK09270.1-2"/>
    <property type="match status" value="1"/>
</dbReference>
<dbReference type="Gene3D" id="3.40.50.300">
    <property type="entry name" value="P-loop containing nucleotide triphosphate hydrolases"/>
    <property type="match status" value="2"/>
</dbReference>
<sequence>MPGDHAEDLRQWTAYADRHLRDPVDGSWHHEPDAANRPARTMWSGKPDVYRALHAALIPVLPIAESTVRRVLLRGHRMSLPDSDVSVASLAERVGALLGSADRRVLVGVAGPPGAGKSTLAAAVAEQLGPQAVLVPQDGFHLAQRQLEQQGLADRKGAPETFDVHGFAELLRRLRTRGDTDVYVPYFDRSLEEPVAGGIRVRPDVRIVLTEGNYLLLDRFGWSDVHAQLDECWYLDPPDEVRVERLVRRHESYGQTPGDARAWVDSVDEVNAALVARSAPRAELRVREWH</sequence>
<evidence type="ECO:0000313" key="3">
    <source>
        <dbReference type="EMBL" id="PSL05174.1"/>
    </source>
</evidence>
<proteinExistence type="inferred from homology"/>
<dbReference type="Proteomes" id="UP000243528">
    <property type="component" value="Unassembled WGS sequence"/>
</dbReference>
<dbReference type="InterPro" id="IPR008928">
    <property type="entry name" value="6-hairpin_glycosidase_sf"/>
</dbReference>
<dbReference type="RefSeq" id="WP_165358476.1">
    <property type="nucleotide sequence ID" value="NZ_ML142899.1"/>
</dbReference>
<dbReference type="AlphaFoldDB" id="A0A2P8E6T6"/>
<evidence type="ECO:0000313" key="4">
    <source>
        <dbReference type="Proteomes" id="UP000243528"/>
    </source>
</evidence>
<comment type="similarity">
    <text evidence="1">Belongs to the N-acylglucosamine 2-epimerase family.</text>
</comment>